<comment type="caution">
    <text evidence="2">The sequence shown here is derived from an EMBL/GenBank/DDBJ whole genome shotgun (WGS) entry which is preliminary data.</text>
</comment>
<feature type="compositionally biased region" description="Basic and acidic residues" evidence="1">
    <location>
        <begin position="251"/>
        <end position="261"/>
    </location>
</feature>
<feature type="region of interest" description="Disordered" evidence="1">
    <location>
        <begin position="234"/>
        <end position="280"/>
    </location>
</feature>
<evidence type="ECO:0008006" key="4">
    <source>
        <dbReference type="Google" id="ProtNLM"/>
    </source>
</evidence>
<organism evidence="2 3">
    <name type="scientific">Heterodera schachtii</name>
    <name type="common">Sugarbeet cyst nematode worm</name>
    <name type="synonym">Tylenchus schachtii</name>
    <dbReference type="NCBI Taxonomy" id="97005"/>
    <lineage>
        <taxon>Eukaryota</taxon>
        <taxon>Metazoa</taxon>
        <taxon>Ecdysozoa</taxon>
        <taxon>Nematoda</taxon>
        <taxon>Chromadorea</taxon>
        <taxon>Rhabditida</taxon>
        <taxon>Tylenchina</taxon>
        <taxon>Tylenchomorpha</taxon>
        <taxon>Tylenchoidea</taxon>
        <taxon>Heteroderidae</taxon>
        <taxon>Heteroderinae</taxon>
        <taxon>Heterodera</taxon>
    </lineage>
</organism>
<gene>
    <name evidence="2" type="ORF">niasHS_010813</name>
</gene>
<protein>
    <recommendedName>
        <fullName evidence="4">Globin family profile domain-containing protein</fullName>
    </recommendedName>
</protein>
<dbReference type="Proteomes" id="UP001620645">
    <property type="component" value="Unassembled WGS sequence"/>
</dbReference>
<name>A0ABD2IUU4_HETSC</name>
<dbReference type="InterPro" id="IPR009050">
    <property type="entry name" value="Globin-like_sf"/>
</dbReference>
<accession>A0ABD2IUU4</accession>
<feature type="region of interest" description="Disordered" evidence="1">
    <location>
        <begin position="17"/>
        <end position="48"/>
    </location>
</feature>
<evidence type="ECO:0000256" key="1">
    <source>
        <dbReference type="SAM" id="MobiDB-lite"/>
    </source>
</evidence>
<evidence type="ECO:0000313" key="2">
    <source>
        <dbReference type="EMBL" id="KAL3083011.1"/>
    </source>
</evidence>
<dbReference type="AlphaFoldDB" id="A0ABD2IUU4"/>
<dbReference type="Gene3D" id="1.10.490.10">
    <property type="entry name" value="Globins"/>
    <property type="match status" value="1"/>
</dbReference>
<evidence type="ECO:0000313" key="3">
    <source>
        <dbReference type="Proteomes" id="UP001620645"/>
    </source>
</evidence>
<dbReference type="InterPro" id="IPR012292">
    <property type="entry name" value="Globin/Proto"/>
</dbReference>
<proteinExistence type="predicted"/>
<keyword evidence="3" id="KW-1185">Reference proteome</keyword>
<dbReference type="EMBL" id="JBICCN010000254">
    <property type="protein sequence ID" value="KAL3083011.1"/>
    <property type="molecule type" value="Genomic_DNA"/>
</dbReference>
<sequence length="280" mass="32738">MIEAAAQSFLAARQRYREKKKFGQRVSRSSSGKSLDRNSLAGTEGETKRRIISRQSGRELQLDDADCEQLSTAFAALPDKYHLFERMFLRLFLEMDPQIALTFGIVNIPENELRRKTPFRWVFYLMDLLPKRGREEELVQIIRMVGRQHCQVKQLSFTAARWLSFKAALLWTFSRGVQQKNKSHGQWSVLISFLIYEIKDAYLAHIRTLRSNSLPHIVETYRLEFHRRKKSQAQFGALPALPPPTPSPTERQTRDFEEERNCQSNRGKMTEERSAQNQKM</sequence>
<reference evidence="2 3" key="1">
    <citation type="submission" date="2024-10" db="EMBL/GenBank/DDBJ databases">
        <authorList>
            <person name="Kim D."/>
        </authorList>
    </citation>
    <scope>NUCLEOTIDE SEQUENCE [LARGE SCALE GENOMIC DNA]</scope>
    <source>
        <strain evidence="2">Taebaek</strain>
    </source>
</reference>
<dbReference type="SUPFAM" id="SSF46458">
    <property type="entry name" value="Globin-like"/>
    <property type="match status" value="1"/>
</dbReference>